<evidence type="ECO:0000313" key="2">
    <source>
        <dbReference type="EMBL" id="WOJ98325.1"/>
    </source>
</evidence>
<accession>A0ABZ0IJ58</accession>
<dbReference type="Proteomes" id="UP001626549">
    <property type="component" value="Chromosome"/>
</dbReference>
<keyword evidence="1" id="KW-0436">Ligase</keyword>
<dbReference type="InterPro" id="IPR003837">
    <property type="entry name" value="GatC"/>
</dbReference>
<sequence length="95" mass="10536">MSVSGDTIREIAQLARLRVEDDELPELTVSFNAILDLFEQLQAAPTDGVEPMANPLDNRQTLREDIVTEENQRGALQSTAPLTEDGLYLVPRVVD</sequence>
<organism evidence="2 3">
    <name type="scientific">Congregibacter brevis</name>
    <dbReference type="NCBI Taxonomy" id="3081201"/>
    <lineage>
        <taxon>Bacteria</taxon>
        <taxon>Pseudomonadati</taxon>
        <taxon>Pseudomonadota</taxon>
        <taxon>Gammaproteobacteria</taxon>
        <taxon>Cellvibrionales</taxon>
        <taxon>Halieaceae</taxon>
        <taxon>Congregibacter</taxon>
    </lineage>
</organism>
<comment type="catalytic activity">
    <reaction evidence="1">
        <text>L-aspartyl-tRNA(Asn) + L-glutamine + ATP + H2O = L-asparaginyl-tRNA(Asn) + L-glutamate + ADP + phosphate + 2 H(+)</text>
        <dbReference type="Rhea" id="RHEA:14513"/>
        <dbReference type="Rhea" id="RHEA-COMP:9674"/>
        <dbReference type="Rhea" id="RHEA-COMP:9677"/>
        <dbReference type="ChEBI" id="CHEBI:15377"/>
        <dbReference type="ChEBI" id="CHEBI:15378"/>
        <dbReference type="ChEBI" id="CHEBI:29985"/>
        <dbReference type="ChEBI" id="CHEBI:30616"/>
        <dbReference type="ChEBI" id="CHEBI:43474"/>
        <dbReference type="ChEBI" id="CHEBI:58359"/>
        <dbReference type="ChEBI" id="CHEBI:78515"/>
        <dbReference type="ChEBI" id="CHEBI:78516"/>
        <dbReference type="ChEBI" id="CHEBI:456216"/>
    </reaction>
</comment>
<comment type="catalytic activity">
    <reaction evidence="1">
        <text>L-glutamyl-tRNA(Gln) + L-glutamine + ATP + H2O = L-glutaminyl-tRNA(Gln) + L-glutamate + ADP + phosphate + H(+)</text>
        <dbReference type="Rhea" id="RHEA:17521"/>
        <dbReference type="Rhea" id="RHEA-COMP:9681"/>
        <dbReference type="Rhea" id="RHEA-COMP:9684"/>
        <dbReference type="ChEBI" id="CHEBI:15377"/>
        <dbReference type="ChEBI" id="CHEBI:15378"/>
        <dbReference type="ChEBI" id="CHEBI:29985"/>
        <dbReference type="ChEBI" id="CHEBI:30616"/>
        <dbReference type="ChEBI" id="CHEBI:43474"/>
        <dbReference type="ChEBI" id="CHEBI:58359"/>
        <dbReference type="ChEBI" id="CHEBI:78520"/>
        <dbReference type="ChEBI" id="CHEBI:78521"/>
        <dbReference type="ChEBI" id="CHEBI:456216"/>
    </reaction>
</comment>
<comment type="similarity">
    <text evidence="1">Belongs to the GatC family.</text>
</comment>
<dbReference type="PANTHER" id="PTHR15004">
    <property type="entry name" value="GLUTAMYL-TRNA(GLN) AMIDOTRANSFERASE SUBUNIT C, MITOCHONDRIAL"/>
    <property type="match status" value="1"/>
</dbReference>
<name>A0ABZ0IJ58_9GAMM</name>
<dbReference type="Pfam" id="PF02686">
    <property type="entry name" value="GatC"/>
    <property type="match status" value="1"/>
</dbReference>
<keyword evidence="1" id="KW-0067">ATP-binding</keyword>
<dbReference type="NCBIfam" id="TIGR00135">
    <property type="entry name" value="gatC"/>
    <property type="match status" value="1"/>
</dbReference>
<dbReference type="EC" id="6.3.5.-" evidence="1"/>
<protein>
    <recommendedName>
        <fullName evidence="1">Aspartyl/glutamyl-tRNA(Asn/Gln) amidotransferase subunit C</fullName>
        <shortName evidence="1">Asp/Glu-ADT subunit C</shortName>
        <ecNumber evidence="1">6.3.5.-</ecNumber>
    </recommendedName>
</protein>
<keyword evidence="1" id="KW-0547">Nucleotide-binding</keyword>
<comment type="subunit">
    <text evidence="1">Heterotrimer of A, B and C subunits.</text>
</comment>
<dbReference type="InterPro" id="IPR036113">
    <property type="entry name" value="Asp/Glu-ADT_sf_sub_c"/>
</dbReference>
<evidence type="ECO:0000313" key="3">
    <source>
        <dbReference type="Proteomes" id="UP001626549"/>
    </source>
</evidence>
<gene>
    <name evidence="1 2" type="primary">gatC</name>
    <name evidence="2" type="ORF">R0137_07085</name>
</gene>
<dbReference type="HAMAP" id="MF_00122">
    <property type="entry name" value="GatC"/>
    <property type="match status" value="1"/>
</dbReference>
<dbReference type="Gene3D" id="1.10.20.60">
    <property type="entry name" value="Glu-tRNAGln amidotransferase C subunit, N-terminal domain"/>
    <property type="match status" value="1"/>
</dbReference>
<dbReference type="EMBL" id="CP136865">
    <property type="protein sequence ID" value="WOJ98325.1"/>
    <property type="molecule type" value="Genomic_DNA"/>
</dbReference>
<dbReference type="SUPFAM" id="SSF141000">
    <property type="entry name" value="Glu-tRNAGln amidotransferase C subunit"/>
    <property type="match status" value="1"/>
</dbReference>
<dbReference type="RefSeq" id="WP_407329654.1">
    <property type="nucleotide sequence ID" value="NZ_CP136865.1"/>
</dbReference>
<proteinExistence type="inferred from homology"/>
<reference evidence="2 3" key="1">
    <citation type="submission" date="2023-10" db="EMBL/GenBank/DDBJ databases">
        <title>Two novel species belonging to the OM43/NOR5 clade.</title>
        <authorList>
            <person name="Park M."/>
        </authorList>
    </citation>
    <scope>NUCLEOTIDE SEQUENCE [LARGE SCALE GENOMIC DNA]</scope>
    <source>
        <strain evidence="2 3">IMCC45268</strain>
    </source>
</reference>
<keyword evidence="3" id="KW-1185">Reference proteome</keyword>
<dbReference type="PANTHER" id="PTHR15004:SF0">
    <property type="entry name" value="GLUTAMYL-TRNA(GLN) AMIDOTRANSFERASE SUBUNIT C, MITOCHONDRIAL"/>
    <property type="match status" value="1"/>
</dbReference>
<evidence type="ECO:0000256" key="1">
    <source>
        <dbReference type="HAMAP-Rule" id="MF_00122"/>
    </source>
</evidence>
<keyword evidence="1" id="KW-0648">Protein biosynthesis</keyword>
<comment type="function">
    <text evidence="1">Allows the formation of correctly charged Asn-tRNA(Asn) or Gln-tRNA(Gln) through the transamidation of misacylated Asp-tRNA(Asn) or Glu-tRNA(Gln) in organisms which lack either or both of asparaginyl-tRNA or glutaminyl-tRNA synthetases. The reaction takes place in the presence of glutamine and ATP through an activated phospho-Asp-tRNA(Asn) or phospho-Glu-tRNA(Gln).</text>
</comment>